<name>G7WNH3_METH6</name>
<reference evidence="1 2" key="1">
    <citation type="journal article" date="2012" name="PLoS ONE">
        <title>The genome characteristics and predicted function of methyl-group oxidation pathway in the obligate aceticlastic methanogens, Methanosaeta spp.</title>
        <authorList>
            <person name="Zhu J."/>
            <person name="Zheng H."/>
            <person name="Ai G."/>
            <person name="Zhang G."/>
            <person name="Liu D."/>
            <person name="Liu X."/>
            <person name="Dong X."/>
        </authorList>
    </citation>
    <scope>NUCLEOTIDE SEQUENCE [LARGE SCALE GENOMIC DNA]</scope>
    <source>
        <strain evidence="1 2">6Ac</strain>
    </source>
</reference>
<accession>G7WNH3</accession>
<proteinExistence type="predicted"/>
<dbReference type="Proteomes" id="UP000005877">
    <property type="component" value="Chromosome"/>
</dbReference>
<dbReference type="RefSeq" id="WP_014586134.1">
    <property type="nucleotide sequence ID" value="NC_017527.1"/>
</dbReference>
<keyword evidence="2" id="KW-1185">Reference proteome</keyword>
<sequence>MDVIITNQMAPACSAQNCFGLRVYECCPDAETDYCTSNKDTWCWYDSCGTAAPFTPSRSIGFEWYINGAETPVSTEPCYSPDFLNDGYDLPSKEAPTKPQKVTMKIVQDLTGSEYGAKHHSDPYVLYECDLEFNLHWDPEGEVTVSVAFS</sequence>
<organism evidence="1 2">
    <name type="scientific">Methanothrix harundinacea (strain 6Ac)</name>
    <name type="common">Methanosaeta harundinacea</name>
    <dbReference type="NCBI Taxonomy" id="1110509"/>
    <lineage>
        <taxon>Archaea</taxon>
        <taxon>Methanobacteriati</taxon>
        <taxon>Methanobacteriota</taxon>
        <taxon>Stenosarchaea group</taxon>
        <taxon>Methanomicrobia</taxon>
        <taxon>Methanotrichales</taxon>
        <taxon>Methanotrichaceae</taxon>
        <taxon>Methanothrix</taxon>
    </lineage>
</organism>
<dbReference type="KEGG" id="mhi:Mhar_0571"/>
<dbReference type="STRING" id="1110509.Mhar_0571"/>
<dbReference type="AlphaFoldDB" id="G7WNH3"/>
<evidence type="ECO:0000313" key="1">
    <source>
        <dbReference type="EMBL" id="AET63949.1"/>
    </source>
</evidence>
<dbReference type="GeneID" id="41009150"/>
<gene>
    <name evidence="1" type="ordered locus">Mhar_0571</name>
</gene>
<dbReference type="HOGENOM" id="CLU_1736416_0_0_2"/>
<evidence type="ECO:0000313" key="2">
    <source>
        <dbReference type="Proteomes" id="UP000005877"/>
    </source>
</evidence>
<dbReference type="EMBL" id="CP003117">
    <property type="protein sequence ID" value="AET63949.1"/>
    <property type="molecule type" value="Genomic_DNA"/>
</dbReference>
<dbReference type="PATRIC" id="fig|1110509.7.peg.628"/>
<protein>
    <submittedName>
        <fullName evidence="1">Uncharacterized protein</fullName>
    </submittedName>
</protein>